<name>A0A8D2MJC5_ZONAL</name>
<sequence length="251" mass="25726">ERGRGPGAGPGGAAPAEGPPAGAGLPGRGGWRDSGRKQGGMAPMRGGWSQSRVGALGWSGAEAAALGGSGGSRSSGWLPGSPRVFGVPLVGPGGAAGPRLMAVCRLSLLPCLPNVLVLVMIRPDSQEQLDQAVRALRRMQCVLDGALQLTVETAIYSPGQPGGVLEAKKAACRALREALNCHEGNWVTQGSHAFFFFILSCIFWEEGFSIQVCLDLSLLPADDLQDPEEEVALASLSPNGNCEEAAGGTGT</sequence>
<dbReference type="Proteomes" id="UP000694413">
    <property type="component" value="Unassembled WGS sequence"/>
</dbReference>
<evidence type="ECO:0000256" key="1">
    <source>
        <dbReference type="SAM" id="MobiDB-lite"/>
    </source>
</evidence>
<reference evidence="3" key="2">
    <citation type="submission" date="2025-09" db="UniProtKB">
        <authorList>
            <consortium name="Ensembl"/>
        </authorList>
    </citation>
    <scope>IDENTIFICATION</scope>
</reference>
<dbReference type="Ensembl" id="ENSZALT00000010368.1">
    <property type="protein sequence ID" value="ENSZALP00000007222.1"/>
    <property type="gene ID" value="ENSZALG00000006449.1"/>
</dbReference>
<accession>A0A8D2MJC5</accession>
<dbReference type="AlphaFoldDB" id="A0A8D2MJC5"/>
<feature type="compositionally biased region" description="Low complexity" evidence="1">
    <location>
        <begin position="13"/>
        <end position="23"/>
    </location>
</feature>
<dbReference type="InterPro" id="IPR027868">
    <property type="entry name" value="C2orf72-like_C"/>
</dbReference>
<proteinExistence type="predicted"/>
<organism evidence="3 4">
    <name type="scientific">Zonotrichia albicollis</name>
    <name type="common">White-throated sparrow</name>
    <name type="synonym">Fringilla albicollis</name>
    <dbReference type="NCBI Taxonomy" id="44394"/>
    <lineage>
        <taxon>Eukaryota</taxon>
        <taxon>Metazoa</taxon>
        <taxon>Chordata</taxon>
        <taxon>Craniata</taxon>
        <taxon>Vertebrata</taxon>
        <taxon>Euteleostomi</taxon>
        <taxon>Archelosauria</taxon>
        <taxon>Archosauria</taxon>
        <taxon>Dinosauria</taxon>
        <taxon>Saurischia</taxon>
        <taxon>Theropoda</taxon>
        <taxon>Coelurosauria</taxon>
        <taxon>Aves</taxon>
        <taxon>Neognathae</taxon>
        <taxon>Neoaves</taxon>
        <taxon>Telluraves</taxon>
        <taxon>Australaves</taxon>
        <taxon>Passeriformes</taxon>
        <taxon>Passerellidae</taxon>
        <taxon>Zonotrichia</taxon>
    </lineage>
</organism>
<feature type="region of interest" description="Disordered" evidence="1">
    <location>
        <begin position="1"/>
        <end position="48"/>
    </location>
</feature>
<reference evidence="3" key="1">
    <citation type="submission" date="2025-08" db="UniProtKB">
        <authorList>
            <consortium name="Ensembl"/>
        </authorList>
    </citation>
    <scope>IDENTIFICATION</scope>
</reference>
<evidence type="ECO:0000313" key="4">
    <source>
        <dbReference type="Proteomes" id="UP000694413"/>
    </source>
</evidence>
<feature type="domain" description="C2orf72-like C-terminal" evidence="2">
    <location>
        <begin position="148"/>
        <end position="249"/>
    </location>
</feature>
<protein>
    <recommendedName>
        <fullName evidence="2">C2orf72-like C-terminal domain-containing protein</fullName>
    </recommendedName>
</protein>
<evidence type="ECO:0000313" key="3">
    <source>
        <dbReference type="Ensembl" id="ENSZALP00000007222.1"/>
    </source>
</evidence>
<evidence type="ECO:0000259" key="2">
    <source>
        <dbReference type="Pfam" id="PF15443"/>
    </source>
</evidence>
<feature type="compositionally biased region" description="Gly residues" evidence="1">
    <location>
        <begin position="1"/>
        <end position="12"/>
    </location>
</feature>
<dbReference type="Pfam" id="PF15443">
    <property type="entry name" value="DUF4630"/>
    <property type="match status" value="1"/>
</dbReference>
<keyword evidence="4" id="KW-1185">Reference proteome</keyword>